<evidence type="ECO:0000313" key="3">
    <source>
        <dbReference type="WBParaSite" id="L893_g17.t1"/>
    </source>
</evidence>
<evidence type="ECO:0000313" key="2">
    <source>
        <dbReference type="Proteomes" id="UP000095287"/>
    </source>
</evidence>
<organism evidence="2 3">
    <name type="scientific">Steinernema glaseri</name>
    <dbReference type="NCBI Taxonomy" id="37863"/>
    <lineage>
        <taxon>Eukaryota</taxon>
        <taxon>Metazoa</taxon>
        <taxon>Ecdysozoa</taxon>
        <taxon>Nematoda</taxon>
        <taxon>Chromadorea</taxon>
        <taxon>Rhabditida</taxon>
        <taxon>Tylenchina</taxon>
        <taxon>Panagrolaimomorpha</taxon>
        <taxon>Strongyloidoidea</taxon>
        <taxon>Steinernematidae</taxon>
        <taxon>Steinernema</taxon>
    </lineage>
</organism>
<feature type="signal peptide" evidence="1">
    <location>
        <begin position="1"/>
        <end position="15"/>
    </location>
</feature>
<name>A0A1I7YJL9_9BILA</name>
<feature type="chain" id="PRO_5012227224" evidence="1">
    <location>
        <begin position="16"/>
        <end position="88"/>
    </location>
</feature>
<keyword evidence="2" id="KW-1185">Reference proteome</keyword>
<dbReference type="WBParaSite" id="L893_g17.t1">
    <property type="protein sequence ID" value="L893_g17.t1"/>
    <property type="gene ID" value="L893_g17"/>
</dbReference>
<reference evidence="3" key="1">
    <citation type="submission" date="2016-11" db="UniProtKB">
        <authorList>
            <consortium name="WormBaseParasite"/>
        </authorList>
    </citation>
    <scope>IDENTIFICATION</scope>
</reference>
<evidence type="ECO:0000256" key="1">
    <source>
        <dbReference type="SAM" id="SignalP"/>
    </source>
</evidence>
<dbReference type="Proteomes" id="UP000095287">
    <property type="component" value="Unplaced"/>
</dbReference>
<accession>A0A1I7YJL9</accession>
<sequence>MFLLVIFRVAQAALAEINASSKESFLHSCTCDRAVVTVSGRSFFDLLRMVLHFAGFGDDRSNYIIKPTNGPGEEDYKDIHFQGKRSMV</sequence>
<protein>
    <submittedName>
        <fullName evidence="3">BTB_2 domain-containing protein</fullName>
    </submittedName>
</protein>
<dbReference type="AlphaFoldDB" id="A0A1I7YJL9"/>
<keyword evidence="1" id="KW-0732">Signal</keyword>
<proteinExistence type="predicted"/>